<name>A0A501WWB2_9RHOB</name>
<organism evidence="5 6">
    <name type="scientific">Amaricoccus solimangrovi</name>
    <dbReference type="NCBI Taxonomy" id="2589815"/>
    <lineage>
        <taxon>Bacteria</taxon>
        <taxon>Pseudomonadati</taxon>
        <taxon>Pseudomonadota</taxon>
        <taxon>Alphaproteobacteria</taxon>
        <taxon>Rhodobacterales</taxon>
        <taxon>Paracoccaceae</taxon>
        <taxon>Amaricoccus</taxon>
    </lineage>
</organism>
<dbReference type="RefSeq" id="WP_140452317.1">
    <property type="nucleotide sequence ID" value="NZ_VFRP01000001.1"/>
</dbReference>
<dbReference type="Pfam" id="PF04545">
    <property type="entry name" value="Sigma70_r4"/>
    <property type="match status" value="1"/>
</dbReference>
<evidence type="ECO:0000313" key="5">
    <source>
        <dbReference type="EMBL" id="TPE53738.1"/>
    </source>
</evidence>
<dbReference type="InterPro" id="IPR036693">
    <property type="entry name" value="TF_LuxR_autoind-bd_dom_sf"/>
</dbReference>
<dbReference type="AlphaFoldDB" id="A0A501WWB2"/>
<dbReference type="EMBL" id="VFRP01000001">
    <property type="protein sequence ID" value="TPE53738.1"/>
    <property type="molecule type" value="Genomic_DNA"/>
</dbReference>
<evidence type="ECO:0000256" key="3">
    <source>
        <dbReference type="ARBA" id="ARBA00023163"/>
    </source>
</evidence>
<evidence type="ECO:0000313" key="6">
    <source>
        <dbReference type="Proteomes" id="UP000319255"/>
    </source>
</evidence>
<dbReference type="GO" id="GO:0003700">
    <property type="term" value="F:DNA-binding transcription factor activity"/>
    <property type="evidence" value="ECO:0007669"/>
    <property type="project" value="InterPro"/>
</dbReference>
<dbReference type="InterPro" id="IPR007630">
    <property type="entry name" value="RNA_pol_sigma70_r4"/>
</dbReference>
<dbReference type="InterPro" id="IPR016032">
    <property type="entry name" value="Sig_transdc_resp-reg_C-effctor"/>
</dbReference>
<dbReference type="SMART" id="SM00421">
    <property type="entry name" value="HTH_LUXR"/>
    <property type="match status" value="1"/>
</dbReference>
<dbReference type="GO" id="GO:0003677">
    <property type="term" value="F:DNA binding"/>
    <property type="evidence" value="ECO:0007669"/>
    <property type="project" value="UniProtKB-KW"/>
</dbReference>
<proteinExistence type="predicted"/>
<evidence type="ECO:0000256" key="1">
    <source>
        <dbReference type="ARBA" id="ARBA00023015"/>
    </source>
</evidence>
<comment type="caution">
    <text evidence="5">The sequence shown here is derived from an EMBL/GenBank/DDBJ whole genome shotgun (WGS) entry which is preliminary data.</text>
</comment>
<dbReference type="OrthoDB" id="7826109at2"/>
<dbReference type="InterPro" id="IPR036388">
    <property type="entry name" value="WH-like_DNA-bd_sf"/>
</dbReference>
<dbReference type="GO" id="GO:0006352">
    <property type="term" value="P:DNA-templated transcription initiation"/>
    <property type="evidence" value="ECO:0007669"/>
    <property type="project" value="InterPro"/>
</dbReference>
<keyword evidence="2" id="KW-0238">DNA-binding</keyword>
<dbReference type="CDD" id="cd06170">
    <property type="entry name" value="LuxR_C_like"/>
    <property type="match status" value="1"/>
</dbReference>
<keyword evidence="3" id="KW-0804">Transcription</keyword>
<dbReference type="Gene3D" id="3.30.450.80">
    <property type="entry name" value="Transcription factor LuxR-like, autoinducer-binding domain"/>
    <property type="match status" value="1"/>
</dbReference>
<dbReference type="SUPFAM" id="SSF46894">
    <property type="entry name" value="C-terminal effector domain of the bipartite response regulators"/>
    <property type="match status" value="1"/>
</dbReference>
<keyword evidence="6" id="KW-1185">Reference proteome</keyword>
<keyword evidence="1" id="KW-0805">Transcription regulation</keyword>
<dbReference type="Pfam" id="PF03472">
    <property type="entry name" value="Autoind_bind"/>
    <property type="match status" value="1"/>
</dbReference>
<sequence>MIAQDFQELAPAGFYIALRVGFAFPMVEQNRLPELWVREYTMSGLIVHDPAIAWCYRNDGAARWSELGIEDELGVLELAKAHDLLFGAAVSCRDAGDSGQRSFGIFCRSDREFETEELERLTALLRAEHAALEQPRKLTPAELETLGLVKNGLLMKEIACALGVSESAIKQRLKSARLKLRAKTGTQAAARATMLGMI</sequence>
<dbReference type="Proteomes" id="UP000319255">
    <property type="component" value="Unassembled WGS sequence"/>
</dbReference>
<accession>A0A501WWB2</accession>
<dbReference type="Gene3D" id="1.10.10.10">
    <property type="entry name" value="Winged helix-like DNA-binding domain superfamily/Winged helix DNA-binding domain"/>
    <property type="match status" value="1"/>
</dbReference>
<evidence type="ECO:0000256" key="2">
    <source>
        <dbReference type="ARBA" id="ARBA00023125"/>
    </source>
</evidence>
<gene>
    <name evidence="5" type="ORF">FJM51_01445</name>
</gene>
<reference evidence="5 6" key="1">
    <citation type="submission" date="2019-06" db="EMBL/GenBank/DDBJ databases">
        <title>A novel bacterium of genus Amaricoccus, isolated from marine sediment.</title>
        <authorList>
            <person name="Huang H."/>
            <person name="Mo K."/>
            <person name="Hu Y."/>
        </authorList>
    </citation>
    <scope>NUCLEOTIDE SEQUENCE [LARGE SCALE GENOMIC DNA]</scope>
    <source>
        <strain evidence="5 6">HB172011</strain>
    </source>
</reference>
<dbReference type="SUPFAM" id="SSF75516">
    <property type="entry name" value="Pheromone-binding domain of LuxR-like quorum-sensing transcription factors"/>
    <property type="match status" value="1"/>
</dbReference>
<dbReference type="InterPro" id="IPR000792">
    <property type="entry name" value="Tscrpt_reg_LuxR_C"/>
</dbReference>
<feature type="domain" description="HTH luxR-type" evidence="4">
    <location>
        <begin position="131"/>
        <end position="196"/>
    </location>
</feature>
<evidence type="ECO:0000259" key="4">
    <source>
        <dbReference type="PROSITE" id="PS50043"/>
    </source>
</evidence>
<dbReference type="PROSITE" id="PS50043">
    <property type="entry name" value="HTH_LUXR_2"/>
    <property type="match status" value="1"/>
</dbReference>
<dbReference type="InterPro" id="IPR005143">
    <property type="entry name" value="TF_LuxR_autoind-bd_dom"/>
</dbReference>
<protein>
    <submittedName>
        <fullName evidence="5">LuxR family transcriptional regulator</fullName>
    </submittedName>
</protein>